<gene>
    <name evidence="2" type="ORF">SAMN04488511_101525</name>
</gene>
<dbReference type="PROSITE" id="PS51257">
    <property type="entry name" value="PROKAR_LIPOPROTEIN"/>
    <property type="match status" value="1"/>
</dbReference>
<feature type="domain" description="Copper-binding protein MbnP-like" evidence="1">
    <location>
        <begin position="31"/>
        <end position="237"/>
    </location>
</feature>
<evidence type="ECO:0000313" key="2">
    <source>
        <dbReference type="EMBL" id="SFA39788.1"/>
    </source>
</evidence>
<keyword evidence="3" id="KW-1185">Reference proteome</keyword>
<dbReference type="EMBL" id="FOJM01000001">
    <property type="protein sequence ID" value="SFA39788.1"/>
    <property type="molecule type" value="Genomic_DNA"/>
</dbReference>
<dbReference type="Pfam" id="PF20243">
    <property type="entry name" value="MbnP"/>
    <property type="match status" value="1"/>
</dbReference>
<proteinExistence type="predicted"/>
<name>A0A1I0SJW7_9SPHI</name>
<dbReference type="OrthoDB" id="1422031at2"/>
<evidence type="ECO:0000259" key="1">
    <source>
        <dbReference type="Pfam" id="PF20243"/>
    </source>
</evidence>
<accession>A0A1I0SJW7</accession>
<organism evidence="2 3">
    <name type="scientific">Pedobacter suwonensis</name>
    <dbReference type="NCBI Taxonomy" id="332999"/>
    <lineage>
        <taxon>Bacteria</taxon>
        <taxon>Pseudomonadati</taxon>
        <taxon>Bacteroidota</taxon>
        <taxon>Sphingobacteriia</taxon>
        <taxon>Sphingobacteriales</taxon>
        <taxon>Sphingobacteriaceae</taxon>
        <taxon>Pedobacter</taxon>
    </lineage>
</organism>
<dbReference type="RefSeq" id="WP_090979906.1">
    <property type="nucleotide sequence ID" value="NZ_FOJM01000001.1"/>
</dbReference>
<dbReference type="STRING" id="332999.SAMN04488511_101525"/>
<dbReference type="Proteomes" id="UP000198836">
    <property type="component" value="Unassembled WGS sequence"/>
</dbReference>
<protein>
    <recommendedName>
        <fullName evidence="1">Copper-binding protein MbnP-like domain-containing protein</fullName>
    </recommendedName>
</protein>
<evidence type="ECO:0000313" key="3">
    <source>
        <dbReference type="Proteomes" id="UP000198836"/>
    </source>
</evidence>
<reference evidence="3" key="1">
    <citation type="submission" date="2016-10" db="EMBL/GenBank/DDBJ databases">
        <authorList>
            <person name="Varghese N."/>
            <person name="Submissions S."/>
        </authorList>
    </citation>
    <scope>NUCLEOTIDE SEQUENCE [LARGE SCALE GENOMIC DNA]</scope>
    <source>
        <strain evidence="3">DSM 18130</strain>
    </source>
</reference>
<dbReference type="InterPro" id="IPR046863">
    <property type="entry name" value="MbnP-like_dom"/>
</dbReference>
<sequence length="265" mass="28171">MKKLLTIISLSAILFTSCSKDELVTVADGAGKTTLTFDATFNGSDFALNKDFALGTKTFNFTKFRYWVSNVTLVNAAGEEVKVPGSYYLLEETGAINLVGVNNDNAATIYPATKREDVVLKEIPAGDYKAIKFGVGVDQKYNDNMSLQSGELSQLNGMTNVSWMWLTSYIFTSATGTVKEGTASKTLKVETGLNANYKTVALNLPQSIKIGASKSANIVINVDLSKAFDGIDVMATPTVGASQAAVMSAVAANYGGKVFSVKSAN</sequence>
<dbReference type="AlphaFoldDB" id="A0A1I0SJW7"/>